<dbReference type="InterPro" id="IPR000731">
    <property type="entry name" value="SSD"/>
</dbReference>
<evidence type="ECO:0000256" key="6">
    <source>
        <dbReference type="SAM" id="Phobius"/>
    </source>
</evidence>
<feature type="transmembrane region" description="Helical" evidence="6">
    <location>
        <begin position="794"/>
        <end position="821"/>
    </location>
</feature>
<evidence type="ECO:0000256" key="5">
    <source>
        <dbReference type="ARBA" id="ARBA00023136"/>
    </source>
</evidence>
<dbReference type="Gene3D" id="1.20.1640.10">
    <property type="entry name" value="Multidrug efflux transporter AcrB transmembrane domain"/>
    <property type="match status" value="2"/>
</dbReference>
<feature type="domain" description="SSD" evidence="7">
    <location>
        <begin position="309"/>
        <end position="423"/>
    </location>
</feature>
<feature type="transmembrane region" description="Helical" evidence="6">
    <location>
        <begin position="400"/>
        <end position="424"/>
    </location>
</feature>
<evidence type="ECO:0000256" key="2">
    <source>
        <dbReference type="ARBA" id="ARBA00022475"/>
    </source>
</evidence>
<feature type="transmembrane region" description="Helical" evidence="6">
    <location>
        <begin position="718"/>
        <end position="740"/>
    </location>
</feature>
<evidence type="ECO:0000313" key="8">
    <source>
        <dbReference type="EMBL" id="MSU05572.1"/>
    </source>
</evidence>
<dbReference type="RefSeq" id="WP_154424469.1">
    <property type="nucleotide sequence ID" value="NZ_VUNN01000002.1"/>
</dbReference>
<dbReference type="InterPro" id="IPR004869">
    <property type="entry name" value="MMPL_dom"/>
</dbReference>
<keyword evidence="9" id="KW-1185">Reference proteome</keyword>
<dbReference type="PROSITE" id="PS50156">
    <property type="entry name" value="SSD"/>
    <property type="match status" value="1"/>
</dbReference>
<organism evidence="8 9">
    <name type="scientific">Bullifex porci</name>
    <dbReference type="NCBI Taxonomy" id="2606638"/>
    <lineage>
        <taxon>Bacteria</taxon>
        <taxon>Pseudomonadati</taxon>
        <taxon>Spirochaetota</taxon>
        <taxon>Spirochaetia</taxon>
        <taxon>Spirochaetales</taxon>
        <taxon>Spirochaetaceae</taxon>
        <taxon>Bullifex</taxon>
    </lineage>
</organism>
<feature type="transmembrane region" description="Helical" evidence="6">
    <location>
        <begin position="276"/>
        <end position="295"/>
    </location>
</feature>
<evidence type="ECO:0000256" key="1">
    <source>
        <dbReference type="ARBA" id="ARBA00004651"/>
    </source>
</evidence>
<dbReference type="PANTHER" id="PTHR33406">
    <property type="entry name" value="MEMBRANE PROTEIN MJ1562-RELATED"/>
    <property type="match status" value="1"/>
</dbReference>
<feature type="transmembrane region" description="Helical" evidence="6">
    <location>
        <begin position="302"/>
        <end position="322"/>
    </location>
</feature>
<comment type="caution">
    <text evidence="8">The sequence shown here is derived from an EMBL/GenBank/DDBJ whole genome shotgun (WGS) entry which is preliminary data.</text>
</comment>
<evidence type="ECO:0000256" key="4">
    <source>
        <dbReference type="ARBA" id="ARBA00022989"/>
    </source>
</evidence>
<feature type="transmembrane region" description="Helical" evidence="6">
    <location>
        <begin position="454"/>
        <end position="472"/>
    </location>
</feature>
<dbReference type="InterPro" id="IPR050545">
    <property type="entry name" value="Mycobact_MmpL"/>
</dbReference>
<dbReference type="AlphaFoldDB" id="A0A7X2TQ94"/>
<evidence type="ECO:0000259" key="7">
    <source>
        <dbReference type="PROSITE" id="PS50156"/>
    </source>
</evidence>
<feature type="transmembrane region" description="Helical" evidence="6">
    <location>
        <begin position="373"/>
        <end position="394"/>
    </location>
</feature>
<feature type="transmembrane region" description="Helical" evidence="6">
    <location>
        <begin position="769"/>
        <end position="788"/>
    </location>
</feature>
<dbReference type="PANTHER" id="PTHR33406:SF13">
    <property type="entry name" value="MEMBRANE PROTEIN YDFJ"/>
    <property type="match status" value="1"/>
</dbReference>
<accession>A0A7X2TQ94</accession>
<keyword evidence="4 6" id="KW-1133">Transmembrane helix</keyword>
<name>A0A7X2TQ94_9SPIO</name>
<evidence type="ECO:0000313" key="9">
    <source>
        <dbReference type="Proteomes" id="UP000460549"/>
    </source>
</evidence>
<gene>
    <name evidence="8" type="ORF">FYJ80_02085</name>
</gene>
<dbReference type="Pfam" id="PF03176">
    <property type="entry name" value="MMPL"/>
    <property type="match status" value="2"/>
</dbReference>
<evidence type="ECO:0000256" key="3">
    <source>
        <dbReference type="ARBA" id="ARBA00022692"/>
    </source>
</evidence>
<protein>
    <submittedName>
        <fullName evidence="8">MMPL family transporter</fullName>
    </submittedName>
</protein>
<dbReference type="Proteomes" id="UP000460549">
    <property type="component" value="Unassembled WGS sequence"/>
</dbReference>
<keyword evidence="3 6" id="KW-0812">Transmembrane</keyword>
<proteinExistence type="predicted"/>
<dbReference type="EMBL" id="VUNN01000002">
    <property type="protein sequence ID" value="MSU05572.1"/>
    <property type="molecule type" value="Genomic_DNA"/>
</dbReference>
<feature type="transmembrane region" description="Helical" evidence="6">
    <location>
        <begin position="669"/>
        <end position="688"/>
    </location>
</feature>
<dbReference type="GO" id="GO:0005886">
    <property type="term" value="C:plasma membrane"/>
    <property type="evidence" value="ECO:0007669"/>
    <property type="project" value="UniProtKB-SubCell"/>
</dbReference>
<comment type="subcellular location">
    <subcellularLocation>
        <location evidence="1">Cell membrane</location>
        <topology evidence="1">Multi-pass membrane protein</topology>
    </subcellularLocation>
</comment>
<keyword evidence="5 6" id="KW-0472">Membrane</keyword>
<sequence>MRREFNIIESLMKLIIKHAKLVIFLLLVITAFFAYHAKDVRIDANIFAFAGEADPPVFVLTPKDKPEEYLKLKKIGTITQIPEKGEVVEYQRNPNTFDDGEFINPIPYEEKEIPDYIYPTDRDNNTGYWDGYVIIFSSENMFTTEVLNAIYEVRDNLSKRWEIGQCLSPFDYVTVEKKGTRLSLVPIAPVKAGEIWTDDDVEVFKRRLMNDSVAKDYLYSSDGTTIMIYYRARGLNEASIAELDTIVNPLRQYGRVALNGGGLLTNAVYKYINTDLIVLAVLCFIAILVVFFFSFRTIKSMLIPASLSLMGIIWTLGIMAMYGYNLTIVTILTPCLVLTFGSSYSIHMISEYFKAMDDKEALPKHYSKITKTIFFAMMTTVSGFLSQLICRMQFFREFGITISFGVLICAILSFTYIPAILSLAKPPKQKSVKKISNGVLNKLIGKCASFIVKYWWVMLIVIVLLTIFFFAIKDDMSFDSNYMNYFPSSDPIVQDTIYFAKTLGGTDPYYLTIKAPNNEANFFLKSENLKLIYAYESAVMAANPDLVQVLSFSQYVSFLNETYNGEKGIPDNAGLINYLSRTLKQIKAQIGSDVLNFIISDDGSEITLSMRHYDYVEQDIQTNASAKRIEQTLDYYRYMLPEGTTSMIWSGASSGLKASEMIIEDQNKATLISMVLILIFASCACVSLSSGISALIPVLTAVMINYVFMWLFNLPFDMVTIGFSSVAIGTGVDDAIHFLLRLKSRRKENPNENYIDAVKQNIIDTGRPIILTTVSVDAGLVMLLFASFNPIKFFGALMFLALTAAMIATLFVLPSWLIMIYKIKEKVVAKK</sequence>
<feature type="transmembrane region" description="Helical" evidence="6">
    <location>
        <begin position="21"/>
        <end position="37"/>
    </location>
</feature>
<dbReference type="SUPFAM" id="SSF82866">
    <property type="entry name" value="Multidrug efflux transporter AcrB transmembrane domain"/>
    <property type="match status" value="2"/>
</dbReference>
<feature type="transmembrane region" description="Helical" evidence="6">
    <location>
        <begin position="328"/>
        <end position="353"/>
    </location>
</feature>
<reference evidence="8 9" key="1">
    <citation type="submission" date="2019-08" db="EMBL/GenBank/DDBJ databases">
        <title>In-depth cultivation of the pig gut microbiome towards novel bacterial diversity and tailored functional studies.</title>
        <authorList>
            <person name="Wylensek D."/>
            <person name="Hitch T.C.A."/>
            <person name="Clavel T."/>
        </authorList>
    </citation>
    <scope>NUCLEOTIDE SEQUENCE [LARGE SCALE GENOMIC DNA]</scope>
    <source>
        <strain evidence="8 9">NM-380-WT-3C1</strain>
    </source>
</reference>
<keyword evidence="2" id="KW-1003">Cell membrane</keyword>